<accession>A0ABW2TAL4</accession>
<keyword evidence="3 5" id="KW-1133">Transmembrane helix</keyword>
<evidence type="ECO:0000256" key="5">
    <source>
        <dbReference type="SAM" id="Phobius"/>
    </source>
</evidence>
<keyword evidence="4 5" id="KW-0472">Membrane</keyword>
<dbReference type="PANTHER" id="PTHR39535">
    <property type="entry name" value="SPORULATION-DELAYING PROTEIN SDPB"/>
    <property type="match status" value="1"/>
</dbReference>
<evidence type="ECO:0000256" key="3">
    <source>
        <dbReference type="ARBA" id="ARBA00022989"/>
    </source>
</evidence>
<dbReference type="InterPro" id="IPR052964">
    <property type="entry name" value="Sporulation_signal_mat"/>
</dbReference>
<dbReference type="Proteomes" id="UP001596514">
    <property type="component" value="Unassembled WGS sequence"/>
</dbReference>
<evidence type="ECO:0000256" key="1">
    <source>
        <dbReference type="ARBA" id="ARBA00004127"/>
    </source>
</evidence>
<dbReference type="RefSeq" id="WP_343963207.1">
    <property type="nucleotide sequence ID" value="NZ_BAAAGK010000016.1"/>
</dbReference>
<sequence>MLSGLGAKVRGVAETSPWTNVYGLARTLLALCTLTTLLASETSSLFRPAQGVPGYPYCDGVAAYGLFCVLDVDRAHPVAIAILAVAASGWRPRFTALPHWWVAVSFQASATIPDGGDQVAAVLTLLLLPIALTDGRAWHWGRPRPVVDPVASLVAWSALLVIRIQVAGIYLQASVAKLGREEWADGTALYYWLSDPLFGSPGWAAGVLEPLRVSAVGVTLLTWGPVAIEFALVMGLVSRRAVRPYLLVAGLALHALIGLLMGLGSFALAMFACLVMYLRPLDRPFAFGNATLPMLLPHRPRVLPGSAWQAMARLARQPRDANVAEAGLGLTDTDARR</sequence>
<feature type="transmembrane region" description="Helical" evidence="5">
    <location>
        <begin position="213"/>
        <end position="233"/>
    </location>
</feature>
<dbReference type="PANTHER" id="PTHR39535:SF2">
    <property type="entry name" value="HTTM DOMAIN-CONTAINING PROTEIN"/>
    <property type="match status" value="1"/>
</dbReference>
<dbReference type="EMBL" id="JBHTEE010000001">
    <property type="protein sequence ID" value="MFC7605132.1"/>
    <property type="molecule type" value="Genomic_DNA"/>
</dbReference>
<evidence type="ECO:0000259" key="6">
    <source>
        <dbReference type="SMART" id="SM00752"/>
    </source>
</evidence>
<dbReference type="NCBIfam" id="TIGR04033">
    <property type="entry name" value="export_SdpB"/>
    <property type="match status" value="1"/>
</dbReference>
<keyword evidence="2 5" id="KW-0812">Transmembrane</keyword>
<evidence type="ECO:0000256" key="4">
    <source>
        <dbReference type="ARBA" id="ARBA00023136"/>
    </source>
</evidence>
<evidence type="ECO:0000313" key="8">
    <source>
        <dbReference type="Proteomes" id="UP001596514"/>
    </source>
</evidence>
<evidence type="ECO:0000313" key="7">
    <source>
        <dbReference type="EMBL" id="MFC7605132.1"/>
    </source>
</evidence>
<comment type="caution">
    <text evidence="7">The sequence shown here is derived from an EMBL/GenBank/DDBJ whole genome shotgun (WGS) entry which is preliminary data.</text>
</comment>
<dbReference type="InterPro" id="IPR011020">
    <property type="entry name" value="HTTM-like"/>
</dbReference>
<gene>
    <name evidence="7" type="ORF">ACFQVD_33985</name>
</gene>
<comment type="subcellular location">
    <subcellularLocation>
        <location evidence="1">Endomembrane system</location>
        <topology evidence="1">Multi-pass membrane protein</topology>
    </subcellularLocation>
</comment>
<feature type="transmembrane region" description="Helical" evidence="5">
    <location>
        <begin position="245"/>
        <end position="278"/>
    </location>
</feature>
<evidence type="ECO:0000256" key="2">
    <source>
        <dbReference type="ARBA" id="ARBA00022692"/>
    </source>
</evidence>
<reference evidence="8" key="1">
    <citation type="journal article" date="2019" name="Int. J. Syst. Evol. Microbiol.">
        <title>The Global Catalogue of Microorganisms (GCM) 10K type strain sequencing project: providing services to taxonomists for standard genome sequencing and annotation.</title>
        <authorList>
            <consortium name="The Broad Institute Genomics Platform"/>
            <consortium name="The Broad Institute Genome Sequencing Center for Infectious Disease"/>
            <person name="Wu L."/>
            <person name="Ma J."/>
        </authorList>
    </citation>
    <scope>NUCLEOTIDE SEQUENCE [LARGE SCALE GENOMIC DNA]</scope>
    <source>
        <strain evidence="8">JCM 10083</strain>
    </source>
</reference>
<dbReference type="InterPro" id="IPR023894">
    <property type="entry name" value="Sporulation_SdpB"/>
</dbReference>
<keyword evidence="8" id="KW-1185">Reference proteome</keyword>
<dbReference type="SMART" id="SM00752">
    <property type="entry name" value="HTTM"/>
    <property type="match status" value="1"/>
</dbReference>
<name>A0ABW2TAL4_9ACTN</name>
<feature type="domain" description="HTTM-like" evidence="6">
    <location>
        <begin position="14"/>
        <end position="282"/>
    </location>
</feature>
<proteinExistence type="predicted"/>
<protein>
    <submittedName>
        <fullName evidence="7">Sporulation-delaying protein SdpB family protein</fullName>
    </submittedName>
</protein>
<organism evidence="7 8">
    <name type="scientific">Streptosporangium amethystogenes subsp. fukuiense</name>
    <dbReference type="NCBI Taxonomy" id="698418"/>
    <lineage>
        <taxon>Bacteria</taxon>
        <taxon>Bacillati</taxon>
        <taxon>Actinomycetota</taxon>
        <taxon>Actinomycetes</taxon>
        <taxon>Streptosporangiales</taxon>
        <taxon>Streptosporangiaceae</taxon>
        <taxon>Streptosporangium</taxon>
    </lineage>
</organism>